<dbReference type="GO" id="GO:0016887">
    <property type="term" value="F:ATP hydrolysis activity"/>
    <property type="evidence" value="ECO:0007669"/>
    <property type="project" value="InterPro"/>
</dbReference>
<evidence type="ECO:0000256" key="2">
    <source>
        <dbReference type="ARBA" id="ARBA00022448"/>
    </source>
</evidence>
<dbReference type="PANTHER" id="PTHR43394">
    <property type="entry name" value="ATP-DEPENDENT PERMEASE MDL1, MITOCHONDRIAL"/>
    <property type="match status" value="1"/>
</dbReference>
<evidence type="ECO:0000313" key="13">
    <source>
        <dbReference type="Proteomes" id="UP000179129"/>
    </source>
</evidence>
<feature type="transmembrane region" description="Helical" evidence="9">
    <location>
        <begin position="178"/>
        <end position="196"/>
    </location>
</feature>
<feature type="domain" description="ABC transmembrane type-1" evidence="11">
    <location>
        <begin position="39"/>
        <end position="321"/>
    </location>
</feature>
<proteinExistence type="predicted"/>
<feature type="transmembrane region" description="Helical" evidence="9">
    <location>
        <begin position="259"/>
        <end position="282"/>
    </location>
</feature>
<dbReference type="Proteomes" id="UP000179129">
    <property type="component" value="Unassembled WGS sequence"/>
</dbReference>
<evidence type="ECO:0000259" key="10">
    <source>
        <dbReference type="PROSITE" id="PS50893"/>
    </source>
</evidence>
<dbReference type="Pfam" id="PF00005">
    <property type="entry name" value="ABC_tran"/>
    <property type="match status" value="1"/>
</dbReference>
<dbReference type="CDD" id="cd03254">
    <property type="entry name" value="ABCC_Glucan_exporter_like"/>
    <property type="match status" value="1"/>
</dbReference>
<comment type="caution">
    <text evidence="12">The sequence shown here is derived from an EMBL/GenBank/DDBJ whole genome shotgun (WGS) entry which is preliminary data.</text>
</comment>
<dbReference type="PROSITE" id="PS00211">
    <property type="entry name" value="ABC_TRANSPORTER_1"/>
    <property type="match status" value="1"/>
</dbReference>
<dbReference type="InterPro" id="IPR027417">
    <property type="entry name" value="P-loop_NTPase"/>
</dbReference>
<dbReference type="Gene3D" id="3.40.50.300">
    <property type="entry name" value="P-loop containing nucleotide triphosphate hydrolases"/>
    <property type="match status" value="1"/>
</dbReference>
<dbReference type="InterPro" id="IPR036640">
    <property type="entry name" value="ABC1_TM_sf"/>
</dbReference>
<dbReference type="PROSITE" id="PS50929">
    <property type="entry name" value="ABC_TM1F"/>
    <property type="match status" value="1"/>
</dbReference>
<organism evidence="12 13">
    <name type="scientific">Candidatus Glassbacteria bacterium RIFCSPLOWO2_12_FULL_58_11</name>
    <dbReference type="NCBI Taxonomy" id="1817867"/>
    <lineage>
        <taxon>Bacteria</taxon>
        <taxon>Candidatus Glassiibacteriota</taxon>
    </lineage>
</organism>
<dbReference type="SUPFAM" id="SSF52540">
    <property type="entry name" value="P-loop containing nucleoside triphosphate hydrolases"/>
    <property type="match status" value="1"/>
</dbReference>
<dbReference type="PANTHER" id="PTHR43394:SF1">
    <property type="entry name" value="ATP-BINDING CASSETTE SUB-FAMILY B MEMBER 10, MITOCHONDRIAL"/>
    <property type="match status" value="1"/>
</dbReference>
<feature type="domain" description="ABC transporter" evidence="10">
    <location>
        <begin position="355"/>
        <end position="589"/>
    </location>
</feature>
<gene>
    <name evidence="12" type="ORF">A3F83_11945</name>
</gene>
<keyword evidence="6 12" id="KW-0067">ATP-binding</keyword>
<evidence type="ECO:0000256" key="7">
    <source>
        <dbReference type="ARBA" id="ARBA00022989"/>
    </source>
</evidence>
<dbReference type="STRING" id="1817867.A3F83_11945"/>
<reference evidence="12 13" key="1">
    <citation type="journal article" date="2016" name="Nat. Commun.">
        <title>Thousands of microbial genomes shed light on interconnected biogeochemical processes in an aquifer system.</title>
        <authorList>
            <person name="Anantharaman K."/>
            <person name="Brown C.T."/>
            <person name="Hug L.A."/>
            <person name="Sharon I."/>
            <person name="Castelle C.J."/>
            <person name="Probst A.J."/>
            <person name="Thomas B.C."/>
            <person name="Singh A."/>
            <person name="Wilkins M.J."/>
            <person name="Karaoz U."/>
            <person name="Brodie E.L."/>
            <person name="Williams K.H."/>
            <person name="Hubbard S.S."/>
            <person name="Banfield J.F."/>
        </authorList>
    </citation>
    <scope>NUCLEOTIDE SEQUENCE [LARGE SCALE GENOMIC DNA]</scope>
</reference>
<dbReference type="EMBL" id="MFIX01000222">
    <property type="protein sequence ID" value="OGG01138.1"/>
    <property type="molecule type" value="Genomic_DNA"/>
</dbReference>
<dbReference type="InterPro" id="IPR011527">
    <property type="entry name" value="ABC1_TM_dom"/>
</dbReference>
<dbReference type="PROSITE" id="PS50893">
    <property type="entry name" value="ABC_TRANSPORTER_2"/>
    <property type="match status" value="1"/>
</dbReference>
<comment type="subcellular location">
    <subcellularLocation>
        <location evidence="1">Cell membrane</location>
        <topology evidence="1">Multi-pass membrane protein</topology>
    </subcellularLocation>
</comment>
<dbReference type="InterPro" id="IPR039421">
    <property type="entry name" value="Type_1_exporter"/>
</dbReference>
<dbReference type="SUPFAM" id="SSF90123">
    <property type="entry name" value="ABC transporter transmembrane region"/>
    <property type="match status" value="1"/>
</dbReference>
<keyword evidence="2" id="KW-0813">Transport</keyword>
<evidence type="ECO:0000313" key="12">
    <source>
        <dbReference type="EMBL" id="OGG01138.1"/>
    </source>
</evidence>
<name>A0A1F5YLQ5_9BACT</name>
<evidence type="ECO:0000256" key="5">
    <source>
        <dbReference type="ARBA" id="ARBA00022741"/>
    </source>
</evidence>
<dbReference type="InterPro" id="IPR003439">
    <property type="entry name" value="ABC_transporter-like_ATP-bd"/>
</dbReference>
<dbReference type="Gene3D" id="1.20.1560.10">
    <property type="entry name" value="ABC transporter type 1, transmembrane domain"/>
    <property type="match status" value="1"/>
</dbReference>
<evidence type="ECO:0000256" key="4">
    <source>
        <dbReference type="ARBA" id="ARBA00022692"/>
    </source>
</evidence>
<feature type="transmembrane region" description="Helical" evidence="9">
    <location>
        <begin position="79"/>
        <end position="103"/>
    </location>
</feature>
<evidence type="ECO:0000256" key="6">
    <source>
        <dbReference type="ARBA" id="ARBA00022840"/>
    </source>
</evidence>
<keyword evidence="7 9" id="KW-1133">Transmembrane helix</keyword>
<dbReference type="SMART" id="SM00382">
    <property type="entry name" value="AAA"/>
    <property type="match status" value="1"/>
</dbReference>
<accession>A0A1F5YLQ5</accession>
<feature type="transmembrane region" description="Helical" evidence="9">
    <location>
        <begin position="149"/>
        <end position="172"/>
    </location>
</feature>
<dbReference type="GO" id="GO:0005524">
    <property type="term" value="F:ATP binding"/>
    <property type="evidence" value="ECO:0007669"/>
    <property type="project" value="UniProtKB-KW"/>
</dbReference>
<dbReference type="FunFam" id="3.40.50.300:FF:000287">
    <property type="entry name" value="Multidrug ABC transporter ATP-binding protein"/>
    <property type="match status" value="1"/>
</dbReference>
<keyword evidence="5" id="KW-0547">Nucleotide-binding</keyword>
<evidence type="ECO:0000256" key="3">
    <source>
        <dbReference type="ARBA" id="ARBA00022475"/>
    </source>
</evidence>
<dbReference type="FunFam" id="1.20.1560.10:FF:000011">
    <property type="entry name" value="Multidrug ABC transporter ATP-binding protein"/>
    <property type="match status" value="1"/>
</dbReference>
<sequence length="601" mass="67885">MNGHGYGFTVDEDATGKAYDSHLARRLYRYLRPYLAYIVLGTVCLLGSSASQLAGPYLVGVGIDKYIIPGRLEGFSTLLILYMVVNTADFALRFAQIYITNYLGQRTMFDLRMSLFRHLQSLSLRFFDRNPVGRLVTRATSDVEVLNELFSTGLVTVIGDLAMIVGIMGAMLWLDWKLALLTFSILPVLLAVTFYFRKKLREAFRLVRLRIARINAFLQETLSGMSVIQLFNRQQRAREQFDALNLDHMDAHLKTVRNYAIFYPVMELIGTVSLAIILWYGGLSVMKGTLTFGVLVMFIQYVAKFFQPISDLSEKYNIFQAAAASSERIFNLLDKQERIPDPAEPVWCDRIDGAVQFRDVHFAYNEGDPVLRGISFEAEAGEKIAVVGSTGAGKTTLINLLSRFYDPQQGEIRIDGTDIRNFEKKWLRRNIGIALQDVFIFSGTIRSNIALGEENPALEKIIEAAETIGASEFIEKLPGGYDHELTERGSTLSVGQRQLLSFARVMYKNPRILVLDEATSSVDTHTEFLIQKALEKLIAGRTSLVIAHRLSTIRHVDRIIVMHHGKLVETGSHEELLQQKGIYFNLYQLQYKDQEAALPEA</sequence>
<dbReference type="AlphaFoldDB" id="A0A1F5YLQ5"/>
<keyword evidence="3" id="KW-1003">Cell membrane</keyword>
<keyword evidence="4 9" id="KW-0812">Transmembrane</keyword>
<dbReference type="GO" id="GO:0005886">
    <property type="term" value="C:plasma membrane"/>
    <property type="evidence" value="ECO:0007669"/>
    <property type="project" value="UniProtKB-SubCell"/>
</dbReference>
<evidence type="ECO:0000256" key="8">
    <source>
        <dbReference type="ARBA" id="ARBA00023136"/>
    </source>
</evidence>
<dbReference type="InterPro" id="IPR003593">
    <property type="entry name" value="AAA+_ATPase"/>
</dbReference>
<evidence type="ECO:0000256" key="9">
    <source>
        <dbReference type="SAM" id="Phobius"/>
    </source>
</evidence>
<dbReference type="GO" id="GO:0015421">
    <property type="term" value="F:ABC-type oligopeptide transporter activity"/>
    <property type="evidence" value="ECO:0007669"/>
    <property type="project" value="TreeGrafter"/>
</dbReference>
<protein>
    <submittedName>
        <fullName evidence="12">Antibiotic ABC transporter ATP-binding protein</fullName>
    </submittedName>
</protein>
<evidence type="ECO:0000259" key="11">
    <source>
        <dbReference type="PROSITE" id="PS50929"/>
    </source>
</evidence>
<dbReference type="InterPro" id="IPR017871">
    <property type="entry name" value="ABC_transporter-like_CS"/>
</dbReference>
<dbReference type="CDD" id="cd18544">
    <property type="entry name" value="ABC_6TM_TmrA_like"/>
    <property type="match status" value="1"/>
</dbReference>
<evidence type="ECO:0000256" key="1">
    <source>
        <dbReference type="ARBA" id="ARBA00004651"/>
    </source>
</evidence>
<dbReference type="Pfam" id="PF00664">
    <property type="entry name" value="ABC_membrane"/>
    <property type="match status" value="1"/>
</dbReference>
<keyword evidence="8 9" id="KW-0472">Membrane</keyword>
<feature type="transmembrane region" description="Helical" evidence="9">
    <location>
        <begin position="34"/>
        <end position="59"/>
    </location>
</feature>